<evidence type="ECO:0000256" key="1">
    <source>
        <dbReference type="SAM" id="MobiDB-lite"/>
    </source>
</evidence>
<reference evidence="3 5" key="2">
    <citation type="submission" date="2019-03" db="EMBL/GenBank/DDBJ databases">
        <title>Genomics of glacier-inhabiting Cryobacterium strains.</title>
        <authorList>
            <person name="Liu Q."/>
            <person name="Xin Y.-H."/>
        </authorList>
    </citation>
    <scope>NUCLEOTIDE SEQUENCE [LARGE SCALE GENOMIC DNA]</scope>
    <source>
        <strain evidence="3 5">Hh34</strain>
    </source>
</reference>
<dbReference type="EMBL" id="SOFE01000029">
    <property type="protein sequence ID" value="TFB81842.1"/>
    <property type="molecule type" value="Genomic_DNA"/>
</dbReference>
<accession>A0A1I3D9X3</accession>
<name>A0A1I3D9X3_9MICO</name>
<dbReference type="Proteomes" id="UP000297963">
    <property type="component" value="Unassembled WGS sequence"/>
</dbReference>
<dbReference type="AlphaFoldDB" id="A0A1I3D9X3"/>
<comment type="caution">
    <text evidence="3">The sequence shown here is derived from an EMBL/GenBank/DDBJ whole genome shotgun (WGS) entry which is preliminary data.</text>
</comment>
<evidence type="ECO:0000313" key="2">
    <source>
        <dbReference type="EMBL" id="SFH83483.1"/>
    </source>
</evidence>
<sequence length="93" mass="10064">MTDIKWEDMLFESEITAGERRNSLGTTSPGTPPPLRITADHEPVGLTETQIDELHDGWEVGVAYRASAALGGPGERQYAPQLAGVGWYRPVAA</sequence>
<evidence type="ECO:0000313" key="3">
    <source>
        <dbReference type="EMBL" id="TFB81842.1"/>
    </source>
</evidence>
<keyword evidence="4" id="KW-1185">Reference proteome</keyword>
<dbReference type="STRING" id="995038.SAMN05216274_11713"/>
<evidence type="ECO:0000313" key="5">
    <source>
        <dbReference type="Proteomes" id="UP000297963"/>
    </source>
</evidence>
<dbReference type="EMBL" id="FOPW01000017">
    <property type="protein sequence ID" value="SFH83483.1"/>
    <property type="molecule type" value="Genomic_DNA"/>
</dbReference>
<dbReference type="Proteomes" id="UP000199681">
    <property type="component" value="Unassembled WGS sequence"/>
</dbReference>
<feature type="region of interest" description="Disordered" evidence="1">
    <location>
        <begin position="16"/>
        <end position="37"/>
    </location>
</feature>
<dbReference type="RefSeq" id="WP_092451858.1">
    <property type="nucleotide sequence ID" value="NZ_BKAC01000020.1"/>
</dbReference>
<protein>
    <submittedName>
        <fullName evidence="3">Uncharacterized protein</fullName>
    </submittedName>
</protein>
<proteinExistence type="predicted"/>
<evidence type="ECO:0000313" key="4">
    <source>
        <dbReference type="Proteomes" id="UP000199681"/>
    </source>
</evidence>
<reference evidence="2 4" key="1">
    <citation type="submission" date="2016-10" db="EMBL/GenBank/DDBJ databases">
        <authorList>
            <person name="Varghese N."/>
            <person name="Submissions S."/>
        </authorList>
    </citation>
    <scope>NUCLEOTIDE SEQUENCE [LARGE SCALE GENOMIC DNA]</scope>
    <source>
        <strain evidence="2 4">GMCC 1.11211</strain>
    </source>
</reference>
<organism evidence="3 5">
    <name type="scientific">Cryobacterium levicorallinum</name>
    <dbReference type="NCBI Taxonomy" id="995038"/>
    <lineage>
        <taxon>Bacteria</taxon>
        <taxon>Bacillati</taxon>
        <taxon>Actinomycetota</taxon>
        <taxon>Actinomycetes</taxon>
        <taxon>Micrococcales</taxon>
        <taxon>Microbacteriaceae</taxon>
        <taxon>Cryobacterium</taxon>
    </lineage>
</organism>
<gene>
    <name evidence="3" type="ORF">E3O11_16330</name>
    <name evidence="2" type="ORF">SAMN05216274_11713</name>
</gene>